<evidence type="ECO:0000313" key="2">
    <source>
        <dbReference type="Proteomes" id="UP000276254"/>
    </source>
</evidence>
<name>A0A494T861_SPHPE</name>
<protein>
    <submittedName>
        <fullName evidence="1">GNAT family N-acetyltransferase</fullName>
    </submittedName>
</protein>
<dbReference type="Proteomes" id="UP000276254">
    <property type="component" value="Plasmid unnamed1"/>
</dbReference>
<dbReference type="AlphaFoldDB" id="A0A494T861"/>
<reference evidence="1 2" key="1">
    <citation type="submission" date="2018-09" db="EMBL/GenBank/DDBJ databases">
        <title>Sphingomonas peninsula sp. nov., isolated from fildes peninsula, Antarctic soil.</title>
        <authorList>
            <person name="Yingchao G."/>
        </authorList>
    </citation>
    <scope>NUCLEOTIDE SEQUENCE [LARGE SCALE GENOMIC DNA]</scope>
    <source>
        <strain evidence="1 2">YZ-8</strain>
        <plasmid evidence="1 2">unnamed1</plasmid>
    </source>
</reference>
<dbReference type="KEGG" id="spha:D3Y57_04915"/>
<dbReference type="InterPro" id="IPR016181">
    <property type="entry name" value="Acyl_CoA_acyltransferase"/>
</dbReference>
<keyword evidence="1" id="KW-0614">Plasmid</keyword>
<dbReference type="Gene3D" id="3.40.630.30">
    <property type="match status" value="1"/>
</dbReference>
<dbReference type="OrthoDB" id="5109343at2"/>
<proteinExistence type="predicted"/>
<dbReference type="GO" id="GO:0016740">
    <property type="term" value="F:transferase activity"/>
    <property type="evidence" value="ECO:0007669"/>
    <property type="project" value="UniProtKB-KW"/>
</dbReference>
<geneLocation type="plasmid" evidence="1">
    <name>unnamed1</name>
</geneLocation>
<gene>
    <name evidence="1" type="ORF">D3Y57_04915</name>
</gene>
<accession>A0A494T861</accession>
<sequence>MMHEMPLIVARREERITGFLMTTTREMNADLPIVQSMFKAYLGAPDAYVYGPVCVDAEERGKRLAQVMFEELRALELGREGILFIRSDNEASLRAHIRMGMREVAEFEFNGFVFSVFSFIG</sequence>
<evidence type="ECO:0000313" key="1">
    <source>
        <dbReference type="EMBL" id="AYJ85497.1"/>
    </source>
</evidence>
<keyword evidence="1" id="KW-0808">Transferase</keyword>
<dbReference type="SUPFAM" id="SSF55729">
    <property type="entry name" value="Acyl-CoA N-acyltransferases (Nat)"/>
    <property type="match status" value="1"/>
</dbReference>
<keyword evidence="2" id="KW-1185">Reference proteome</keyword>
<organism evidence="1 2">
    <name type="scientific">Sphingomonas paeninsulae</name>
    <dbReference type="NCBI Taxonomy" id="2319844"/>
    <lineage>
        <taxon>Bacteria</taxon>
        <taxon>Pseudomonadati</taxon>
        <taxon>Pseudomonadota</taxon>
        <taxon>Alphaproteobacteria</taxon>
        <taxon>Sphingomonadales</taxon>
        <taxon>Sphingomonadaceae</taxon>
        <taxon>Sphingomonas</taxon>
    </lineage>
</organism>
<dbReference type="EMBL" id="CP032828">
    <property type="protein sequence ID" value="AYJ85497.1"/>
    <property type="molecule type" value="Genomic_DNA"/>
</dbReference>